<keyword evidence="5" id="KW-1133">Transmembrane helix</keyword>
<dbReference type="Pfam" id="PF08571">
    <property type="entry name" value="Yos1"/>
    <property type="match status" value="1"/>
</dbReference>
<evidence type="ECO:0000256" key="2">
    <source>
        <dbReference type="ARBA" id="ARBA00022448"/>
    </source>
</evidence>
<dbReference type="Proteomes" id="UP001447188">
    <property type="component" value="Unassembled WGS sequence"/>
</dbReference>
<keyword evidence="3" id="KW-0812">Transmembrane</keyword>
<feature type="chain" id="PRO_5045319606" description="Immediate early response 3-interacting protein 1" evidence="8">
    <location>
        <begin position="17"/>
        <end position="89"/>
    </location>
</feature>
<sequence length="89" mass="9710">MGAVVILIINAIAILSEDRFLARIGWASSSSYANNPASPDPHSFGMMPPQNDQSIKVKLINLISATRMLMRIPLIGINSLLIIYEMLLG</sequence>
<evidence type="ECO:0008006" key="11">
    <source>
        <dbReference type="Google" id="ProtNLM"/>
    </source>
</evidence>
<keyword evidence="6" id="KW-0472">Membrane</keyword>
<evidence type="ECO:0000313" key="9">
    <source>
        <dbReference type="EMBL" id="KAL0634899.1"/>
    </source>
</evidence>
<evidence type="ECO:0000313" key="10">
    <source>
        <dbReference type="Proteomes" id="UP001447188"/>
    </source>
</evidence>
<name>A0ABR3GG08_9PEZI</name>
<evidence type="ECO:0000256" key="5">
    <source>
        <dbReference type="ARBA" id="ARBA00022989"/>
    </source>
</evidence>
<keyword evidence="2" id="KW-0813">Transport</keyword>
<organism evidence="9 10">
    <name type="scientific">Discina gigas</name>
    <dbReference type="NCBI Taxonomy" id="1032678"/>
    <lineage>
        <taxon>Eukaryota</taxon>
        <taxon>Fungi</taxon>
        <taxon>Dikarya</taxon>
        <taxon>Ascomycota</taxon>
        <taxon>Pezizomycotina</taxon>
        <taxon>Pezizomycetes</taxon>
        <taxon>Pezizales</taxon>
        <taxon>Discinaceae</taxon>
        <taxon>Discina</taxon>
    </lineage>
</organism>
<evidence type="ECO:0000256" key="8">
    <source>
        <dbReference type="SAM" id="SignalP"/>
    </source>
</evidence>
<evidence type="ECO:0000256" key="7">
    <source>
        <dbReference type="ARBA" id="ARBA00024203"/>
    </source>
</evidence>
<comment type="subcellular location">
    <subcellularLocation>
        <location evidence="1">Membrane</location>
    </subcellularLocation>
</comment>
<evidence type="ECO:0000256" key="3">
    <source>
        <dbReference type="ARBA" id="ARBA00022692"/>
    </source>
</evidence>
<comment type="similarity">
    <text evidence="7">Belongs to the YOS1 family.</text>
</comment>
<keyword evidence="8" id="KW-0732">Signal</keyword>
<evidence type="ECO:0000256" key="1">
    <source>
        <dbReference type="ARBA" id="ARBA00004370"/>
    </source>
</evidence>
<accession>A0ABR3GG08</accession>
<proteinExistence type="inferred from homology"/>
<keyword evidence="10" id="KW-1185">Reference proteome</keyword>
<evidence type="ECO:0000256" key="4">
    <source>
        <dbReference type="ARBA" id="ARBA00022927"/>
    </source>
</evidence>
<evidence type="ECO:0000256" key="6">
    <source>
        <dbReference type="ARBA" id="ARBA00023136"/>
    </source>
</evidence>
<protein>
    <recommendedName>
        <fullName evidence="11">Immediate early response 3-interacting protein 1</fullName>
    </recommendedName>
</protein>
<keyword evidence="4" id="KW-0653">Protein transport</keyword>
<gene>
    <name evidence="9" type="ORF">Q9L58_006179</name>
</gene>
<dbReference type="EMBL" id="JBBBZM010000082">
    <property type="protein sequence ID" value="KAL0634899.1"/>
    <property type="molecule type" value="Genomic_DNA"/>
</dbReference>
<dbReference type="InterPro" id="IPR013880">
    <property type="entry name" value="Yos1"/>
</dbReference>
<dbReference type="PANTHER" id="PTHR15858:SF0">
    <property type="entry name" value="IMMEDIATE EARLY RESPONSE 3-INTERACTING PROTEIN 1"/>
    <property type="match status" value="1"/>
</dbReference>
<dbReference type="PANTHER" id="PTHR15858">
    <property type="entry name" value="IMMEDIATE EARLY RESPONSE 3-INTERACTING PROTEIN 1"/>
    <property type="match status" value="1"/>
</dbReference>
<comment type="caution">
    <text evidence="9">The sequence shown here is derived from an EMBL/GenBank/DDBJ whole genome shotgun (WGS) entry which is preliminary data.</text>
</comment>
<feature type="signal peptide" evidence="8">
    <location>
        <begin position="1"/>
        <end position="16"/>
    </location>
</feature>
<reference evidence="9 10" key="1">
    <citation type="submission" date="2024-02" db="EMBL/GenBank/DDBJ databases">
        <title>Discinaceae phylogenomics.</title>
        <authorList>
            <person name="Dirks A.C."/>
            <person name="James T.Y."/>
        </authorList>
    </citation>
    <scope>NUCLEOTIDE SEQUENCE [LARGE SCALE GENOMIC DNA]</scope>
    <source>
        <strain evidence="9 10">ACD0624</strain>
    </source>
</reference>